<sequence length="555" mass="60412">MSTLSKFEAKLKRGLNEYPVKPGETFQYGTAGFRTRGDKLESVLFKVGILAALRSKTCNGKAIGVMITASHNPAEDNGVKLVDPHGEMLDTSWESHATDFANAPSPDAFLATLKSFIETKNIPLNTPASVVYARDTRSSGPKLVTALRKGLAAVDADATDADVTTTPILHYLVNTINTPGTQESDVKKLIEGYFVKISSAFRKLLAERTSSGHLLVDCANGVGALAAKTLNHYLGESLNLELENTATDSCEELNKDCGADYVKVNQKLPPSLTSVLQCGQRGCSLDGDADRLIYYYLDESGEFHMLDGDKITTLVASFIIKLVKDAGLEDIQEKIKVGVVQTAYANGNSTKYLSERLPVTCVSTGVKHLHHAAAEKYDIGVYFEANGHGTVLFSPSAQRAIDSHKPSTSAHSDALNRLKDVIDVINQTVGDALSDMLLVEVALHHMSYTVEAWNRLYSDLPNRLVKVKVGDRNAFTTEDAERRLVQPPGLQEKIDQLVREKRGRSFVRPSGTEDVVRVYAEAPETDQAIDLALRVAGIVYDEAGGDPAQRPAEFR</sequence>
<comment type="cofactor">
    <cofactor evidence="14 17">
        <name>Mg(2+)</name>
        <dbReference type="ChEBI" id="CHEBI:18420"/>
    </cofactor>
    <text evidence="14 17">Binds 1 Mg(2+) ion per subunit.</text>
</comment>
<dbReference type="FunFam" id="3.40.120.10:FF:000023">
    <property type="entry name" value="Phosphoacetylglucosamine mutase"/>
    <property type="match status" value="1"/>
</dbReference>
<evidence type="ECO:0000256" key="3">
    <source>
        <dbReference type="ARBA" id="ARBA00010231"/>
    </source>
</evidence>
<dbReference type="Proteomes" id="UP000054538">
    <property type="component" value="Unassembled WGS sequence"/>
</dbReference>
<dbReference type="InterPro" id="IPR036900">
    <property type="entry name" value="A-D-PHexomutase_C_sf"/>
</dbReference>
<dbReference type="GO" id="GO:0004610">
    <property type="term" value="F:phosphoacetylglucosamine mutase activity"/>
    <property type="evidence" value="ECO:0007669"/>
    <property type="project" value="UniProtKB-UniRule"/>
</dbReference>
<dbReference type="SUPFAM" id="SSF55957">
    <property type="entry name" value="Phosphoglucomutase, C-terminal domain"/>
    <property type="match status" value="1"/>
</dbReference>
<evidence type="ECO:0000256" key="9">
    <source>
        <dbReference type="ARBA" id="ARBA00023277"/>
    </source>
</evidence>
<dbReference type="InterPro" id="IPR005843">
    <property type="entry name" value="A-D-PHexomutase_C"/>
</dbReference>
<dbReference type="PANTHER" id="PTHR45955">
    <property type="entry name" value="PHOSPHOACETYLGLUCOSAMINE MUTASE"/>
    <property type="match status" value="1"/>
</dbReference>
<feature type="domain" description="Alpha-D-phosphohexomutase alpha/beta/alpha" evidence="19">
    <location>
        <begin position="62"/>
        <end position="95"/>
    </location>
</feature>
<dbReference type="GO" id="GO:0005975">
    <property type="term" value="P:carbohydrate metabolic process"/>
    <property type="evidence" value="ECO:0007669"/>
    <property type="project" value="InterPro"/>
</dbReference>
<dbReference type="Gene3D" id="3.30.310.50">
    <property type="entry name" value="Alpha-D-phosphohexomutase, C-terminal domain"/>
    <property type="match status" value="1"/>
</dbReference>
<keyword evidence="6 14" id="KW-0479">Metal-binding</keyword>
<accession>A0A0D0DAC6</accession>
<evidence type="ECO:0000259" key="21">
    <source>
        <dbReference type="Pfam" id="PF21405"/>
    </source>
</evidence>
<dbReference type="GO" id="GO:0000287">
    <property type="term" value="F:magnesium ion binding"/>
    <property type="evidence" value="ECO:0007669"/>
    <property type="project" value="InterPro"/>
</dbReference>
<dbReference type="AlphaFoldDB" id="A0A0D0DAC6"/>
<evidence type="ECO:0000256" key="2">
    <source>
        <dbReference type="ARBA" id="ARBA00004865"/>
    </source>
</evidence>
<dbReference type="InterPro" id="IPR016055">
    <property type="entry name" value="A-D-PHexomutase_a/b/a-I/II/III"/>
</dbReference>
<dbReference type="STRING" id="930991.A0A0D0DAC6"/>
<dbReference type="EMBL" id="KN825131">
    <property type="protein sequence ID" value="KIK94072.1"/>
    <property type="molecule type" value="Genomic_DNA"/>
</dbReference>
<evidence type="ECO:0000256" key="17">
    <source>
        <dbReference type="PIRSR" id="PIRSR016408-3"/>
    </source>
</evidence>
<evidence type="ECO:0000256" key="10">
    <source>
        <dbReference type="ARBA" id="ARBA00023316"/>
    </source>
</evidence>
<dbReference type="InterPro" id="IPR005844">
    <property type="entry name" value="A-D-PHexomutase_a/b/a-I"/>
</dbReference>
<dbReference type="GO" id="GO:0071555">
    <property type="term" value="P:cell wall organization"/>
    <property type="evidence" value="ECO:0007669"/>
    <property type="project" value="UniProtKB-KW"/>
</dbReference>
<dbReference type="InterPro" id="IPR049022">
    <property type="entry name" value="AMG1_III"/>
</dbReference>
<evidence type="ECO:0000313" key="23">
    <source>
        <dbReference type="Proteomes" id="UP000054538"/>
    </source>
</evidence>
<feature type="binding site" evidence="17">
    <location>
        <position position="290"/>
    </location>
    <ligand>
        <name>Mg(2+)</name>
        <dbReference type="ChEBI" id="CHEBI:18420"/>
    </ligand>
</feature>
<keyword evidence="23" id="KW-1185">Reference proteome</keyword>
<keyword evidence="9" id="KW-0119">Carbohydrate metabolism</keyword>
<keyword evidence="5" id="KW-0597">Phosphoprotein</keyword>
<evidence type="ECO:0000256" key="16">
    <source>
        <dbReference type="PIRSR" id="PIRSR016408-2"/>
    </source>
</evidence>
<organism evidence="22 23">
    <name type="scientific">Paxillus rubicundulus Ve08.2h10</name>
    <dbReference type="NCBI Taxonomy" id="930991"/>
    <lineage>
        <taxon>Eukaryota</taxon>
        <taxon>Fungi</taxon>
        <taxon>Dikarya</taxon>
        <taxon>Basidiomycota</taxon>
        <taxon>Agaricomycotina</taxon>
        <taxon>Agaricomycetes</taxon>
        <taxon>Agaricomycetidae</taxon>
        <taxon>Boletales</taxon>
        <taxon>Paxilineae</taxon>
        <taxon>Paxillaceae</taxon>
        <taxon>Paxillus</taxon>
    </lineage>
</organism>
<dbReference type="InterPro" id="IPR049023">
    <property type="entry name" value="AMG1_II"/>
</dbReference>
<keyword evidence="7 14" id="KW-0460">Magnesium</keyword>
<comment type="similarity">
    <text evidence="3 14">Belongs to the phosphohexose mutase family.</text>
</comment>
<dbReference type="Pfam" id="PF21404">
    <property type="entry name" value="AMG1_III"/>
    <property type="match status" value="1"/>
</dbReference>
<evidence type="ECO:0000259" key="20">
    <source>
        <dbReference type="Pfam" id="PF21404"/>
    </source>
</evidence>
<dbReference type="InterPro" id="IPR016657">
    <property type="entry name" value="PAGM"/>
</dbReference>
<feature type="binding site" evidence="17">
    <location>
        <position position="288"/>
    </location>
    <ligand>
        <name>Mg(2+)</name>
        <dbReference type="ChEBI" id="CHEBI:18420"/>
    </ligand>
</feature>
<evidence type="ECO:0000256" key="15">
    <source>
        <dbReference type="PIRSR" id="PIRSR016408-1"/>
    </source>
</evidence>
<evidence type="ECO:0000256" key="7">
    <source>
        <dbReference type="ARBA" id="ARBA00022842"/>
    </source>
</evidence>
<dbReference type="InterPro" id="IPR016066">
    <property type="entry name" value="A-D-PHexomutase_CS"/>
</dbReference>
<dbReference type="Pfam" id="PF02878">
    <property type="entry name" value="PGM_PMM_I"/>
    <property type="match status" value="2"/>
</dbReference>
<evidence type="ECO:0000256" key="8">
    <source>
        <dbReference type="ARBA" id="ARBA00023235"/>
    </source>
</evidence>
<dbReference type="OrthoDB" id="1928at2759"/>
<evidence type="ECO:0000256" key="5">
    <source>
        <dbReference type="ARBA" id="ARBA00022553"/>
    </source>
</evidence>
<comment type="pathway">
    <text evidence="2 14">Nucleotide-sugar biosynthesis; UDP-N-acetyl-alpha-D-glucosamine biosynthesis; N-acetyl-alpha-D-glucosamine 1-phosphate from alpha-D-glucosamine 6-phosphate (route I): step 2/2.</text>
</comment>
<dbReference type="GO" id="GO:0006048">
    <property type="term" value="P:UDP-N-acetylglucosamine biosynthetic process"/>
    <property type="evidence" value="ECO:0007669"/>
    <property type="project" value="UniProtKB-UniRule"/>
</dbReference>
<feature type="domain" description="Alpha-D-phosphohexomutase alpha/beta/alpha" evidence="19">
    <location>
        <begin position="125"/>
        <end position="179"/>
    </location>
</feature>
<dbReference type="CDD" id="cd03086">
    <property type="entry name" value="PGM3"/>
    <property type="match status" value="1"/>
</dbReference>
<feature type="domain" description="Alpha-D-phosphohexomutase C-terminal" evidence="18">
    <location>
        <begin position="464"/>
        <end position="536"/>
    </location>
</feature>
<evidence type="ECO:0000256" key="6">
    <source>
        <dbReference type="ARBA" id="ARBA00022723"/>
    </source>
</evidence>
<feature type="binding site" evidence="17">
    <location>
        <position position="286"/>
    </location>
    <ligand>
        <name>Mg(2+)</name>
        <dbReference type="ChEBI" id="CHEBI:18420"/>
    </ligand>
</feature>
<keyword evidence="8 14" id="KW-0413">Isomerase</keyword>
<keyword evidence="10" id="KW-0961">Cell wall biogenesis/degradation</keyword>
<protein>
    <recommendedName>
        <fullName evidence="4 14">Phosphoacetylglucosamine mutase</fullName>
        <shortName evidence="14">PAGM</shortName>
        <ecNumber evidence="4 14">5.4.2.3</ecNumber>
    </recommendedName>
    <alternativeName>
        <fullName evidence="12 14">Acetylglucosamine phosphomutase</fullName>
    </alternativeName>
    <alternativeName>
        <fullName evidence="11 14">N-acetylglucosamine-phosphate mutase</fullName>
    </alternativeName>
</protein>
<reference evidence="22 23" key="1">
    <citation type="submission" date="2014-04" db="EMBL/GenBank/DDBJ databases">
        <authorList>
            <consortium name="DOE Joint Genome Institute"/>
            <person name="Kuo A."/>
            <person name="Kohler A."/>
            <person name="Jargeat P."/>
            <person name="Nagy L.G."/>
            <person name="Floudas D."/>
            <person name="Copeland A."/>
            <person name="Barry K.W."/>
            <person name="Cichocki N."/>
            <person name="Veneault-Fourrey C."/>
            <person name="LaButti K."/>
            <person name="Lindquist E.A."/>
            <person name="Lipzen A."/>
            <person name="Lundell T."/>
            <person name="Morin E."/>
            <person name="Murat C."/>
            <person name="Sun H."/>
            <person name="Tunlid A."/>
            <person name="Henrissat B."/>
            <person name="Grigoriev I.V."/>
            <person name="Hibbett D.S."/>
            <person name="Martin F."/>
            <person name="Nordberg H.P."/>
            <person name="Cantor M.N."/>
            <person name="Hua S.X."/>
        </authorList>
    </citation>
    <scope>NUCLEOTIDE SEQUENCE [LARGE SCALE GENOMIC DNA]</scope>
    <source>
        <strain evidence="22 23">Ve08.2h10</strain>
    </source>
</reference>
<comment type="catalytic activity">
    <reaction evidence="1 14">
        <text>N-acetyl-alpha-D-glucosamine 1-phosphate = N-acetyl-D-glucosamine 6-phosphate</text>
        <dbReference type="Rhea" id="RHEA:23804"/>
        <dbReference type="ChEBI" id="CHEBI:57513"/>
        <dbReference type="ChEBI" id="CHEBI:57776"/>
        <dbReference type="EC" id="5.4.2.3"/>
    </reaction>
</comment>
<feature type="domain" description="Phosphoacetylglucosamine mutase AMG1" evidence="21">
    <location>
        <begin position="181"/>
        <end position="292"/>
    </location>
</feature>
<evidence type="ECO:0000256" key="11">
    <source>
        <dbReference type="ARBA" id="ARBA00031926"/>
    </source>
</evidence>
<feature type="binding site" evidence="16">
    <location>
        <begin position="384"/>
        <end position="386"/>
    </location>
    <ligand>
        <name>substrate</name>
    </ligand>
</feature>
<evidence type="ECO:0000256" key="1">
    <source>
        <dbReference type="ARBA" id="ARBA00000558"/>
    </source>
</evidence>
<dbReference type="InParanoid" id="A0A0D0DAC6"/>
<comment type="function">
    <text evidence="13 14">Catalyzes the conversion of GlcNAc-6-P into GlcNAc-1-P during the synthesis of uridine diphosphate/UDP-GlcNAc, which is a biosynthetic precursor of chitin and also supplies the amino sugars for N-linked oligosaccharides of glycoproteins.</text>
</comment>
<dbReference type="FunFam" id="3.30.310.50:FF:000003">
    <property type="entry name" value="Phosphoacetylglucosamine mutase"/>
    <property type="match status" value="1"/>
</dbReference>
<evidence type="ECO:0000256" key="12">
    <source>
        <dbReference type="ARBA" id="ARBA00032065"/>
    </source>
</evidence>
<feature type="active site" description="Phosphoserine intermediate" evidence="15">
    <location>
        <position position="70"/>
    </location>
</feature>
<dbReference type="Pfam" id="PF21405">
    <property type="entry name" value="AMG1_II"/>
    <property type="match status" value="1"/>
</dbReference>
<gene>
    <name evidence="22" type="ORF">PAXRUDRAFT_828354</name>
</gene>
<evidence type="ECO:0000256" key="14">
    <source>
        <dbReference type="PIRNR" id="PIRNR016408"/>
    </source>
</evidence>
<dbReference type="HOGENOM" id="CLU_022890_1_0_1"/>
<dbReference type="PIRSF" id="PIRSF016408">
    <property type="entry name" value="PAGM"/>
    <property type="match status" value="1"/>
</dbReference>
<feature type="binding site" description="via phosphate group" evidence="17">
    <location>
        <position position="70"/>
    </location>
    <ligand>
        <name>Mg(2+)</name>
        <dbReference type="ChEBI" id="CHEBI:18420"/>
    </ligand>
</feature>
<evidence type="ECO:0000256" key="13">
    <source>
        <dbReference type="ARBA" id="ARBA00059527"/>
    </source>
</evidence>
<dbReference type="Gene3D" id="3.40.120.10">
    <property type="entry name" value="Alpha-D-Glucose-1,6-Bisphosphate, subunit A, domain 3"/>
    <property type="match status" value="2"/>
</dbReference>
<feature type="binding site" evidence="16">
    <location>
        <begin position="508"/>
        <end position="512"/>
    </location>
    <ligand>
        <name>substrate</name>
    </ligand>
</feature>
<dbReference type="FunCoup" id="A0A0D0DAC6">
    <property type="interactions" value="24"/>
</dbReference>
<evidence type="ECO:0000256" key="4">
    <source>
        <dbReference type="ARBA" id="ARBA00012731"/>
    </source>
</evidence>
<dbReference type="UniPathway" id="UPA00113">
    <property type="reaction ID" value="UER00530"/>
</dbReference>
<feature type="binding site" evidence="16">
    <location>
        <position position="517"/>
    </location>
    <ligand>
        <name>substrate</name>
    </ligand>
</feature>
<evidence type="ECO:0000259" key="18">
    <source>
        <dbReference type="Pfam" id="PF00408"/>
    </source>
</evidence>
<proteinExistence type="inferred from homology"/>
<feature type="domain" description="Phosphoacetylglucosamine mutase AMG1" evidence="20">
    <location>
        <begin position="307"/>
        <end position="447"/>
    </location>
</feature>
<dbReference type="Pfam" id="PF00408">
    <property type="entry name" value="PGM_PMM_IV"/>
    <property type="match status" value="1"/>
</dbReference>
<dbReference type="FunFam" id="3.40.120.10:FF:000013">
    <property type="entry name" value="Phosphoacetylglucosamine mutase"/>
    <property type="match status" value="1"/>
</dbReference>
<dbReference type="PANTHER" id="PTHR45955:SF1">
    <property type="entry name" value="PHOSPHOACETYLGLUCOSAMINE MUTASE"/>
    <property type="match status" value="1"/>
</dbReference>
<reference evidence="23" key="2">
    <citation type="submission" date="2015-01" db="EMBL/GenBank/DDBJ databases">
        <title>Evolutionary Origins and Diversification of the Mycorrhizal Mutualists.</title>
        <authorList>
            <consortium name="DOE Joint Genome Institute"/>
            <consortium name="Mycorrhizal Genomics Consortium"/>
            <person name="Kohler A."/>
            <person name="Kuo A."/>
            <person name="Nagy L.G."/>
            <person name="Floudas D."/>
            <person name="Copeland A."/>
            <person name="Barry K.W."/>
            <person name="Cichocki N."/>
            <person name="Veneault-Fourrey C."/>
            <person name="LaButti K."/>
            <person name="Lindquist E.A."/>
            <person name="Lipzen A."/>
            <person name="Lundell T."/>
            <person name="Morin E."/>
            <person name="Murat C."/>
            <person name="Riley R."/>
            <person name="Ohm R."/>
            <person name="Sun H."/>
            <person name="Tunlid A."/>
            <person name="Henrissat B."/>
            <person name="Grigoriev I.V."/>
            <person name="Hibbett D.S."/>
            <person name="Martin F."/>
        </authorList>
    </citation>
    <scope>NUCLEOTIDE SEQUENCE [LARGE SCALE GENOMIC DNA]</scope>
    <source>
        <strain evidence="23">Ve08.2h10</strain>
    </source>
</reference>
<evidence type="ECO:0000313" key="22">
    <source>
        <dbReference type="EMBL" id="KIK94072.1"/>
    </source>
</evidence>
<dbReference type="SUPFAM" id="SSF53738">
    <property type="entry name" value="Phosphoglucomutase, first 3 domains"/>
    <property type="match status" value="3"/>
</dbReference>
<dbReference type="EC" id="5.4.2.3" evidence="4 14"/>
<name>A0A0D0DAC6_9AGAM</name>
<evidence type="ECO:0000259" key="19">
    <source>
        <dbReference type="Pfam" id="PF02878"/>
    </source>
</evidence>
<dbReference type="PROSITE" id="PS00710">
    <property type="entry name" value="PGM_PMM"/>
    <property type="match status" value="1"/>
</dbReference>